<name>A0A5J6MHW9_9PROT</name>
<dbReference type="GO" id="GO:0000976">
    <property type="term" value="F:transcription cis-regulatory region binding"/>
    <property type="evidence" value="ECO:0007669"/>
    <property type="project" value="TreeGrafter"/>
</dbReference>
<dbReference type="SUPFAM" id="SSF48498">
    <property type="entry name" value="Tetracyclin repressor-like, C-terminal domain"/>
    <property type="match status" value="1"/>
</dbReference>
<dbReference type="Pfam" id="PF00440">
    <property type="entry name" value="TetR_N"/>
    <property type="match status" value="1"/>
</dbReference>
<dbReference type="OrthoDB" id="7336460at2"/>
<feature type="domain" description="HTH tetR-type" evidence="8">
    <location>
        <begin position="9"/>
        <end position="69"/>
    </location>
</feature>
<evidence type="ECO:0000259" key="8">
    <source>
        <dbReference type="PROSITE" id="PS50977"/>
    </source>
</evidence>
<dbReference type="InterPro" id="IPR050109">
    <property type="entry name" value="HTH-type_TetR-like_transc_reg"/>
</dbReference>
<evidence type="ECO:0000256" key="3">
    <source>
        <dbReference type="ARBA" id="ARBA00023125"/>
    </source>
</evidence>
<keyword evidence="10" id="KW-1185">Reference proteome</keyword>
<dbReference type="PROSITE" id="PS50977">
    <property type="entry name" value="HTH_TETR_2"/>
    <property type="match status" value="1"/>
</dbReference>
<dbReference type="InterPro" id="IPR001647">
    <property type="entry name" value="HTH_TetR"/>
</dbReference>
<keyword evidence="1" id="KW-0678">Repressor</keyword>
<keyword evidence="3 5" id="KW-0238">DNA-binding</keyword>
<dbReference type="PROSITE" id="PS50943">
    <property type="entry name" value="HTH_CROC1"/>
    <property type="match status" value="1"/>
</dbReference>
<evidence type="ECO:0000256" key="2">
    <source>
        <dbReference type="ARBA" id="ARBA00023015"/>
    </source>
</evidence>
<organism evidence="9 10">
    <name type="scientific">Hypericibacter terrae</name>
    <dbReference type="NCBI Taxonomy" id="2602015"/>
    <lineage>
        <taxon>Bacteria</taxon>
        <taxon>Pseudomonadati</taxon>
        <taxon>Pseudomonadota</taxon>
        <taxon>Alphaproteobacteria</taxon>
        <taxon>Rhodospirillales</taxon>
        <taxon>Dongiaceae</taxon>
        <taxon>Hypericibacter</taxon>
    </lineage>
</organism>
<dbReference type="PANTHER" id="PTHR30055:SF228">
    <property type="entry name" value="TRANSCRIPTIONAL REGULATOR-RELATED"/>
    <property type="match status" value="1"/>
</dbReference>
<dbReference type="InterPro" id="IPR010982">
    <property type="entry name" value="Lambda_DNA-bd_dom_sf"/>
</dbReference>
<dbReference type="RefSeq" id="WP_151177373.1">
    <property type="nucleotide sequence ID" value="NZ_CP042906.1"/>
</dbReference>
<evidence type="ECO:0000313" key="10">
    <source>
        <dbReference type="Proteomes" id="UP000326202"/>
    </source>
</evidence>
<dbReference type="EMBL" id="CP042906">
    <property type="protein sequence ID" value="QEX17092.1"/>
    <property type="molecule type" value="Genomic_DNA"/>
</dbReference>
<feature type="DNA-binding region" description="H-T-H motif" evidence="5">
    <location>
        <begin position="32"/>
        <end position="51"/>
    </location>
</feature>
<reference evidence="9 10" key="1">
    <citation type="submission" date="2019-08" db="EMBL/GenBank/DDBJ databases">
        <title>Hyperibacter terrae gen. nov., sp. nov. and Hyperibacter viscosus sp. nov., two new members in the family Rhodospirillaceae isolated from the rhizosphere of Hypericum perforatum.</title>
        <authorList>
            <person name="Noviana Z."/>
        </authorList>
    </citation>
    <scope>NUCLEOTIDE SEQUENCE [LARGE SCALE GENOMIC DNA]</scope>
    <source>
        <strain evidence="9 10">R5913</strain>
    </source>
</reference>
<dbReference type="InterPro" id="IPR001387">
    <property type="entry name" value="Cro/C1-type_HTH"/>
</dbReference>
<dbReference type="Gene3D" id="1.10.260.40">
    <property type="entry name" value="lambda repressor-like DNA-binding domains"/>
    <property type="match status" value="1"/>
</dbReference>
<evidence type="ECO:0000256" key="5">
    <source>
        <dbReference type="PROSITE-ProRule" id="PRU00335"/>
    </source>
</evidence>
<feature type="compositionally biased region" description="Basic and acidic residues" evidence="6">
    <location>
        <begin position="325"/>
        <end position="340"/>
    </location>
</feature>
<keyword evidence="4" id="KW-0804">Transcription</keyword>
<dbReference type="InterPro" id="IPR009057">
    <property type="entry name" value="Homeodomain-like_sf"/>
</dbReference>
<feature type="domain" description="HTH cro/C1-type" evidence="7">
    <location>
        <begin position="259"/>
        <end position="302"/>
    </location>
</feature>
<dbReference type="PRINTS" id="PR00455">
    <property type="entry name" value="HTHTETR"/>
</dbReference>
<evidence type="ECO:0008006" key="11">
    <source>
        <dbReference type="Google" id="ProtNLM"/>
    </source>
</evidence>
<feature type="region of interest" description="Disordered" evidence="6">
    <location>
        <begin position="325"/>
        <end position="369"/>
    </location>
</feature>
<dbReference type="SUPFAM" id="SSF47413">
    <property type="entry name" value="lambda repressor-like DNA-binding domains"/>
    <property type="match status" value="1"/>
</dbReference>
<dbReference type="SUPFAM" id="SSF46689">
    <property type="entry name" value="Homeodomain-like"/>
    <property type="match status" value="1"/>
</dbReference>
<dbReference type="Proteomes" id="UP000326202">
    <property type="component" value="Chromosome"/>
</dbReference>
<gene>
    <name evidence="9" type="ORF">FRZ44_23880</name>
</gene>
<protein>
    <recommendedName>
        <fullName evidence="11">TetR family transcriptional regulator</fullName>
    </recommendedName>
</protein>
<dbReference type="InterPro" id="IPR039538">
    <property type="entry name" value="BetI_C"/>
</dbReference>
<dbReference type="Gene3D" id="1.10.357.10">
    <property type="entry name" value="Tetracycline Repressor, domain 2"/>
    <property type="match status" value="1"/>
</dbReference>
<evidence type="ECO:0000259" key="7">
    <source>
        <dbReference type="PROSITE" id="PS50943"/>
    </source>
</evidence>
<dbReference type="GO" id="GO:0003700">
    <property type="term" value="F:DNA-binding transcription factor activity"/>
    <property type="evidence" value="ECO:0007669"/>
    <property type="project" value="TreeGrafter"/>
</dbReference>
<dbReference type="AlphaFoldDB" id="A0A5J6MHW9"/>
<keyword evidence="2" id="KW-0805">Transcription regulation</keyword>
<dbReference type="KEGG" id="htq:FRZ44_23880"/>
<evidence type="ECO:0000256" key="4">
    <source>
        <dbReference type="ARBA" id="ARBA00023163"/>
    </source>
</evidence>
<sequence>MARLNPVKETRQLQLIEATIATIGRRGYAATTLSHVASAAGMSPGIVNFYFRTKEQLLAATLEFIAGEYESSWRAQLAAAGESPAAQLEAMIEADFSPGIFTREKMTVWYAFWAEAPNQPLYETLVSELEQRYWSETRGIVDRLIAEGGYKGLDPDAVAHGLNAMIDGLWFDLLIDPNSVTPAQGKSICRLYLSGIFPKHFGQYAAGGTPAAAVSVEAVAPLDRPVEEAVEGTDAFGRAAHRKRLSAALRRRLQPQGRLTMKELAAGIGVTTDTVQNWLNESTEPSSWLLGRLLAMLDPAFFVEAFGPTVDAMRRRFETRLTAEREAAEKDRAILTEIDPRPANTDLPSGDPARPAERGPEDSGGSRQS</sequence>
<dbReference type="Pfam" id="PF13977">
    <property type="entry name" value="TetR_C_6"/>
    <property type="match status" value="1"/>
</dbReference>
<accession>A0A5J6MHW9</accession>
<dbReference type="InterPro" id="IPR036271">
    <property type="entry name" value="Tet_transcr_reg_TetR-rel_C_sf"/>
</dbReference>
<dbReference type="NCBIfam" id="NF001978">
    <property type="entry name" value="PRK00767.1"/>
    <property type="match status" value="1"/>
</dbReference>
<dbReference type="CDD" id="cd00093">
    <property type="entry name" value="HTH_XRE"/>
    <property type="match status" value="1"/>
</dbReference>
<proteinExistence type="predicted"/>
<evidence type="ECO:0000313" key="9">
    <source>
        <dbReference type="EMBL" id="QEX17092.1"/>
    </source>
</evidence>
<evidence type="ECO:0000256" key="6">
    <source>
        <dbReference type="SAM" id="MobiDB-lite"/>
    </source>
</evidence>
<evidence type="ECO:0000256" key="1">
    <source>
        <dbReference type="ARBA" id="ARBA00022491"/>
    </source>
</evidence>
<dbReference type="PANTHER" id="PTHR30055">
    <property type="entry name" value="HTH-TYPE TRANSCRIPTIONAL REGULATOR RUTR"/>
    <property type="match status" value="1"/>
</dbReference>